<dbReference type="KEGG" id="dpp:DICPUDRAFT_155542"/>
<gene>
    <name evidence="2" type="ORF">DICPUDRAFT_155542</name>
</gene>
<keyword evidence="3" id="KW-1185">Reference proteome</keyword>
<dbReference type="GeneID" id="10508836"/>
<evidence type="ECO:0000256" key="1">
    <source>
        <dbReference type="SAM" id="MobiDB-lite"/>
    </source>
</evidence>
<dbReference type="InParanoid" id="F0ZUA0"/>
<feature type="compositionally biased region" description="Polar residues" evidence="1">
    <location>
        <begin position="57"/>
        <end position="72"/>
    </location>
</feature>
<proteinExistence type="predicted"/>
<dbReference type="Proteomes" id="UP000001064">
    <property type="component" value="Unassembled WGS sequence"/>
</dbReference>
<reference evidence="3" key="1">
    <citation type="journal article" date="2011" name="Genome Biol.">
        <title>Comparative genomics of the social amoebae Dictyostelium discoideum and Dictyostelium purpureum.</title>
        <authorList>
            <consortium name="US DOE Joint Genome Institute (JGI-PGF)"/>
            <person name="Sucgang R."/>
            <person name="Kuo A."/>
            <person name="Tian X."/>
            <person name="Salerno W."/>
            <person name="Parikh A."/>
            <person name="Feasley C.L."/>
            <person name="Dalin E."/>
            <person name="Tu H."/>
            <person name="Huang E."/>
            <person name="Barry K."/>
            <person name="Lindquist E."/>
            <person name="Shapiro H."/>
            <person name="Bruce D."/>
            <person name="Schmutz J."/>
            <person name="Salamov A."/>
            <person name="Fey P."/>
            <person name="Gaudet P."/>
            <person name="Anjard C."/>
            <person name="Babu M.M."/>
            <person name="Basu S."/>
            <person name="Bushmanova Y."/>
            <person name="van der Wel H."/>
            <person name="Katoh-Kurasawa M."/>
            <person name="Dinh C."/>
            <person name="Coutinho P.M."/>
            <person name="Saito T."/>
            <person name="Elias M."/>
            <person name="Schaap P."/>
            <person name="Kay R.R."/>
            <person name="Henrissat B."/>
            <person name="Eichinger L."/>
            <person name="Rivero F."/>
            <person name="Putnam N.H."/>
            <person name="West C.M."/>
            <person name="Loomis W.F."/>
            <person name="Chisholm R.L."/>
            <person name="Shaulsky G."/>
            <person name="Strassmann J.E."/>
            <person name="Queller D.C."/>
            <person name="Kuspa A."/>
            <person name="Grigoriev I.V."/>
        </authorList>
    </citation>
    <scope>NUCLEOTIDE SEQUENCE [LARGE SCALE GENOMIC DNA]</scope>
    <source>
        <strain evidence="3">QSDP1</strain>
    </source>
</reference>
<sequence>MDASTQNESSLNNQESLNNLHTIFLLDFLESKARQNIQTNHINDGSNPQLVEVTDPKLQSTETRSQQELIQL</sequence>
<feature type="region of interest" description="Disordered" evidence="1">
    <location>
        <begin position="39"/>
        <end position="72"/>
    </location>
</feature>
<organism evidence="2 3">
    <name type="scientific">Dictyostelium purpureum</name>
    <name type="common">Slime mold</name>
    <dbReference type="NCBI Taxonomy" id="5786"/>
    <lineage>
        <taxon>Eukaryota</taxon>
        <taxon>Amoebozoa</taxon>
        <taxon>Evosea</taxon>
        <taxon>Eumycetozoa</taxon>
        <taxon>Dictyostelia</taxon>
        <taxon>Dictyosteliales</taxon>
        <taxon>Dictyosteliaceae</taxon>
        <taxon>Dictyostelium</taxon>
    </lineage>
</organism>
<dbReference type="AlphaFoldDB" id="F0ZUA0"/>
<dbReference type="VEuPathDB" id="AmoebaDB:DICPUDRAFT_155542"/>
<name>F0ZUA0_DICPU</name>
<evidence type="ECO:0000313" key="3">
    <source>
        <dbReference type="Proteomes" id="UP000001064"/>
    </source>
</evidence>
<evidence type="ECO:0000313" key="2">
    <source>
        <dbReference type="EMBL" id="EGC32491.1"/>
    </source>
</evidence>
<dbReference type="EMBL" id="GL871190">
    <property type="protein sequence ID" value="EGC32491.1"/>
    <property type="molecule type" value="Genomic_DNA"/>
</dbReference>
<protein>
    <submittedName>
        <fullName evidence="2">Expressed protein</fullName>
    </submittedName>
</protein>
<feature type="compositionally biased region" description="Polar residues" evidence="1">
    <location>
        <begin position="39"/>
        <end position="49"/>
    </location>
</feature>
<dbReference type="RefSeq" id="XP_003290984.1">
    <property type="nucleotide sequence ID" value="XM_003290936.1"/>
</dbReference>
<accession>F0ZUA0</accession>